<feature type="signal peptide" evidence="2">
    <location>
        <begin position="1"/>
        <end position="26"/>
    </location>
</feature>
<dbReference type="OrthoDB" id="1818409at2"/>
<evidence type="ECO:0000313" key="4">
    <source>
        <dbReference type="Proteomes" id="UP000004754"/>
    </source>
</evidence>
<evidence type="ECO:0000256" key="2">
    <source>
        <dbReference type="SAM" id="SignalP"/>
    </source>
</evidence>
<dbReference type="HOGENOM" id="CLU_993445_0_0_9"/>
<proteinExistence type="predicted"/>
<dbReference type="EMBL" id="AEQN01000016">
    <property type="protein sequence ID" value="EFV01633.1"/>
    <property type="molecule type" value="Genomic_DNA"/>
</dbReference>
<dbReference type="eggNOG" id="ENOG50336SH">
    <property type="taxonomic scope" value="Bacteria"/>
</dbReference>
<feature type="chain" id="PRO_5038616384" description="DUF4352 domain-containing protein" evidence="2">
    <location>
        <begin position="27"/>
        <end position="280"/>
    </location>
</feature>
<reference evidence="3 4" key="1">
    <citation type="submission" date="2010-12" db="EMBL/GenBank/DDBJ databases">
        <authorList>
            <person name="Muzny D."/>
            <person name="Qin X."/>
            <person name="Deng J."/>
            <person name="Jiang H."/>
            <person name="Liu Y."/>
            <person name="Qu J."/>
            <person name="Song X.-Z."/>
            <person name="Zhang L."/>
            <person name="Thornton R."/>
            <person name="Coyle M."/>
            <person name="Francisco L."/>
            <person name="Jackson L."/>
            <person name="Javaid M."/>
            <person name="Korchina V."/>
            <person name="Kovar C."/>
            <person name="Mata R."/>
            <person name="Mathew T."/>
            <person name="Ngo R."/>
            <person name="Nguyen L."/>
            <person name="Nguyen N."/>
            <person name="Okwuonu G."/>
            <person name="Ongeri F."/>
            <person name="Pham C."/>
            <person name="Simmons D."/>
            <person name="Wilczek-Boney K."/>
            <person name="Hale W."/>
            <person name="Jakkamsetti A."/>
            <person name="Pham P."/>
            <person name="Ruth R."/>
            <person name="San Lucas F."/>
            <person name="Warren J."/>
            <person name="Zhang J."/>
            <person name="Zhao Z."/>
            <person name="Zhou C."/>
            <person name="Zhu D."/>
            <person name="Lee S."/>
            <person name="Bess C."/>
            <person name="Blankenburg K."/>
            <person name="Forbes L."/>
            <person name="Fu Q."/>
            <person name="Gubbala S."/>
            <person name="Hirani K."/>
            <person name="Jayaseelan J.C."/>
            <person name="Lara F."/>
            <person name="Munidasa M."/>
            <person name="Palculict T."/>
            <person name="Patil S."/>
            <person name="Pu L.-L."/>
            <person name="Saada N."/>
            <person name="Tang L."/>
            <person name="Weissenberger G."/>
            <person name="Zhu Y."/>
            <person name="Hemphill L."/>
            <person name="Shang Y."/>
            <person name="Youmans B."/>
            <person name="Ayvaz T."/>
            <person name="Ross M."/>
            <person name="Santibanez J."/>
            <person name="Aqrawi P."/>
            <person name="Gross S."/>
            <person name="Joshi V."/>
            <person name="Fowler G."/>
            <person name="Nazareth L."/>
            <person name="Reid J."/>
            <person name="Worley K."/>
            <person name="Petrosino J."/>
            <person name="Highlander S."/>
            <person name="Gibbs R."/>
        </authorList>
    </citation>
    <scope>NUCLEOTIDE SEQUENCE [LARGE SCALE GENOMIC DNA]</scope>
    <source>
        <strain evidence="3 4">ATCC 23263</strain>
    </source>
</reference>
<dbReference type="STRING" id="887929.HMP0721_1026"/>
<feature type="compositionally biased region" description="Low complexity" evidence="1">
    <location>
        <begin position="231"/>
        <end position="267"/>
    </location>
</feature>
<keyword evidence="4" id="KW-1185">Reference proteome</keyword>
<comment type="caution">
    <text evidence="3">The sequence shown here is derived from an EMBL/GenBank/DDBJ whole genome shotgun (WGS) entry which is preliminary data.</text>
</comment>
<evidence type="ECO:0000256" key="1">
    <source>
        <dbReference type="SAM" id="MobiDB-lite"/>
    </source>
</evidence>
<dbReference type="AlphaFoldDB" id="E6MG93"/>
<protein>
    <recommendedName>
        <fullName evidence="5">DUF4352 domain-containing protein</fullName>
    </recommendedName>
</protein>
<gene>
    <name evidence="3" type="ORF">HMP0721_1026</name>
</gene>
<evidence type="ECO:0008006" key="5">
    <source>
        <dbReference type="Google" id="ProtNLM"/>
    </source>
</evidence>
<feature type="region of interest" description="Disordered" evidence="1">
    <location>
        <begin position="181"/>
        <end position="280"/>
    </location>
</feature>
<sequence>MKKRMRFYSGLALMICAAIICGGCSSLNEKTQKATRKSHTVMKSIGTASNTMGTYKIKLENKTGKAITVVNIRDSVQYEYNDNMLEENDSFAVNETRYLYYDATNAVDAAQDQAIKKSKITYDLRVTLSDGSRSVLQEFPFGKMKNTAQIYYDKTYAICYLRYQSKETGKWINTRKAEIANEKGTGSRSSASSGNWSSGASSNSSGSRYNSNSTSTQNSGNTSRYPSYNRDSNTQNHSGSSSNNSSSQHGNTGGSNNNGQGNNDTQSPPSGGPQDNPTQP</sequence>
<organism evidence="3 4">
    <name type="scientific">Pseudoramibacter alactolyticus ATCC 23263</name>
    <dbReference type="NCBI Taxonomy" id="887929"/>
    <lineage>
        <taxon>Bacteria</taxon>
        <taxon>Bacillati</taxon>
        <taxon>Bacillota</taxon>
        <taxon>Clostridia</taxon>
        <taxon>Eubacteriales</taxon>
        <taxon>Eubacteriaceae</taxon>
        <taxon>Pseudoramibacter</taxon>
    </lineage>
</organism>
<accession>E6MG93</accession>
<name>E6MG93_9FIRM</name>
<evidence type="ECO:0000313" key="3">
    <source>
        <dbReference type="EMBL" id="EFV01633.1"/>
    </source>
</evidence>
<keyword evidence="2" id="KW-0732">Signal</keyword>
<feature type="compositionally biased region" description="Low complexity" evidence="1">
    <location>
        <begin position="184"/>
        <end position="223"/>
    </location>
</feature>
<dbReference type="Proteomes" id="UP000004754">
    <property type="component" value="Unassembled WGS sequence"/>
</dbReference>
<dbReference type="RefSeq" id="WP_006598450.1">
    <property type="nucleotide sequence ID" value="NZ_GL622359.1"/>
</dbReference>